<reference evidence="3" key="1">
    <citation type="journal article" date="2011" name="MBio">
        <title>Novel metabolic attributes of the genus Cyanothece, comprising a group of unicellular nitrogen-fixing Cyanobacteria.</title>
        <authorList>
            <person name="Bandyopadhyay A."/>
            <person name="Elvitigala T."/>
            <person name="Welsh E."/>
            <person name="Stockel J."/>
            <person name="Liberton M."/>
            <person name="Min H."/>
            <person name="Sherman L.A."/>
            <person name="Pakrasi H.B."/>
        </authorList>
    </citation>
    <scope>NUCLEOTIDE SEQUENCE [LARGE SCALE GENOMIC DNA]</scope>
    <source>
        <strain evidence="3">PCC 7822</strain>
    </source>
</reference>
<proteinExistence type="predicted"/>
<evidence type="ECO:0000313" key="2">
    <source>
        <dbReference type="EMBL" id="ADN12894.1"/>
    </source>
</evidence>
<protein>
    <submittedName>
        <fullName evidence="2">Uncharacterized protein</fullName>
    </submittedName>
</protein>
<gene>
    <name evidence="2" type="ordered locus">Cyan7822_0874</name>
</gene>
<sequence>MSEYQYYEFQAIDRPLTQEERTAISQLSSRVHPTATRASFTYSYGDFKSDPKKVLAQYFDIMYYIANWGTQQLMFRFPKSLISSSVIEPYCIKDCISLTYIKSWAILDWQFNQEEGFDYWMEGEGILAELLGLRQEILQQDYRGLYLAWLKAITMSSEYAEIDKTQLEPPVPPGLKQLSSSQKAFAKIFEVDEYLLTAACESSGKPTLISDKNWQQAIVQLSSSECQDFLLRLAKGESNLSAKFTQRLSELIVTTPVPSKSRRTIQQLFEAASGEEKATKKRQQQEAEIKRIQELEALAKRETQAWNEVESLLLKPQAKTYEQAVELLVQLRDLAEYQNRYSFFQEKINQIYKKYSRRTGLIERLKKARL</sequence>
<evidence type="ECO:0000256" key="1">
    <source>
        <dbReference type="SAM" id="Coils"/>
    </source>
</evidence>
<dbReference type="STRING" id="497965.Cyan7822_0874"/>
<accession>E0UCD7</accession>
<evidence type="ECO:0000313" key="3">
    <source>
        <dbReference type="Proteomes" id="UP000008206"/>
    </source>
</evidence>
<dbReference type="eggNOG" id="ENOG502Z806">
    <property type="taxonomic scope" value="Bacteria"/>
</dbReference>
<dbReference type="EMBL" id="CP002198">
    <property type="protein sequence ID" value="ADN12894.1"/>
    <property type="molecule type" value="Genomic_DNA"/>
</dbReference>
<dbReference type="Proteomes" id="UP000008206">
    <property type="component" value="Chromosome"/>
</dbReference>
<keyword evidence="3" id="KW-1185">Reference proteome</keyword>
<keyword evidence="1" id="KW-0175">Coiled coil</keyword>
<dbReference type="HOGENOM" id="CLU_042901_0_0_3"/>
<dbReference type="KEGG" id="cyj:Cyan7822_0874"/>
<dbReference type="RefSeq" id="WP_013321004.1">
    <property type="nucleotide sequence ID" value="NC_014501.1"/>
</dbReference>
<dbReference type="AlphaFoldDB" id="E0UCD7"/>
<dbReference type="OrthoDB" id="9066681at2"/>
<name>E0UCD7_GLOV7</name>
<feature type="coiled-coil region" evidence="1">
    <location>
        <begin position="275"/>
        <end position="302"/>
    </location>
</feature>
<organism evidence="2 3">
    <name type="scientific">Gloeothece verrucosa (strain PCC 7822)</name>
    <name type="common">Cyanothece sp. (strain PCC 7822)</name>
    <dbReference type="NCBI Taxonomy" id="497965"/>
    <lineage>
        <taxon>Bacteria</taxon>
        <taxon>Bacillati</taxon>
        <taxon>Cyanobacteriota</taxon>
        <taxon>Cyanophyceae</taxon>
        <taxon>Oscillatoriophycideae</taxon>
        <taxon>Chroococcales</taxon>
        <taxon>Aphanothecaceae</taxon>
        <taxon>Gloeothece</taxon>
        <taxon>Gloeothece verrucosa</taxon>
    </lineage>
</organism>